<dbReference type="InterPro" id="IPR023393">
    <property type="entry name" value="START-like_dom_sf"/>
</dbReference>
<dbReference type="OrthoDB" id="9788177at2"/>
<dbReference type="Proteomes" id="UP000284841">
    <property type="component" value="Unassembled WGS sequence"/>
</dbReference>
<organism evidence="1 2">
    <name type="scientific">Emergencia timonensis</name>
    <dbReference type="NCBI Taxonomy" id="1776384"/>
    <lineage>
        <taxon>Bacteria</taxon>
        <taxon>Bacillati</taxon>
        <taxon>Bacillota</taxon>
        <taxon>Clostridia</taxon>
        <taxon>Peptostreptococcales</taxon>
        <taxon>Anaerovoracaceae</taxon>
        <taxon>Emergencia</taxon>
    </lineage>
</organism>
<accession>A0A415E7V3</accession>
<name>A0A415E7V3_9FIRM</name>
<dbReference type="Gene3D" id="3.30.530.20">
    <property type="match status" value="1"/>
</dbReference>
<dbReference type="InterPro" id="IPR019587">
    <property type="entry name" value="Polyketide_cyclase/dehydratase"/>
</dbReference>
<dbReference type="EMBL" id="QRMS01000001">
    <property type="protein sequence ID" value="RHJ89883.1"/>
    <property type="molecule type" value="Genomic_DNA"/>
</dbReference>
<proteinExistence type="predicted"/>
<evidence type="ECO:0000313" key="1">
    <source>
        <dbReference type="EMBL" id="RHJ89883.1"/>
    </source>
</evidence>
<dbReference type="RefSeq" id="WP_118333906.1">
    <property type="nucleotide sequence ID" value="NZ_AP025567.1"/>
</dbReference>
<dbReference type="STRING" id="1776384.GCA_900086585_03245"/>
<gene>
    <name evidence="1" type="ORF">DW099_04785</name>
</gene>
<evidence type="ECO:0000313" key="2">
    <source>
        <dbReference type="Proteomes" id="UP000284841"/>
    </source>
</evidence>
<keyword evidence="2" id="KW-1185">Reference proteome</keyword>
<dbReference type="Pfam" id="PF10604">
    <property type="entry name" value="Polyketide_cyc2"/>
    <property type="match status" value="1"/>
</dbReference>
<protein>
    <submittedName>
        <fullName evidence="1">Polyketide cyclase</fullName>
    </submittedName>
</protein>
<sequence length="131" mass="15140">MATANIKVTFQAELEKVWEVVTDLTNYQWRSDLAKIEVSEDGKLFIEYTKDGFATTFTITAFEPGKRYEFDMENQNMKGHWTGLFNVTPDGTEIDFTEDVTAKKALMKPFVGAYLKKQQKQYVEDLKGFLE</sequence>
<dbReference type="SUPFAM" id="SSF55961">
    <property type="entry name" value="Bet v1-like"/>
    <property type="match status" value="1"/>
</dbReference>
<comment type="caution">
    <text evidence="1">The sequence shown here is derived from an EMBL/GenBank/DDBJ whole genome shotgun (WGS) entry which is preliminary data.</text>
</comment>
<reference evidence="1 2" key="1">
    <citation type="submission" date="2018-08" db="EMBL/GenBank/DDBJ databases">
        <title>A genome reference for cultivated species of the human gut microbiota.</title>
        <authorList>
            <person name="Zou Y."/>
            <person name="Xue W."/>
            <person name="Luo G."/>
        </authorList>
    </citation>
    <scope>NUCLEOTIDE SEQUENCE [LARGE SCALE GENOMIC DNA]</scope>
    <source>
        <strain evidence="1 2">AM07-24</strain>
    </source>
</reference>
<dbReference type="AlphaFoldDB" id="A0A415E7V3"/>